<reference evidence="1 2" key="1">
    <citation type="journal article" date="2021" name="Elife">
        <title>Chloroplast acquisition without the gene transfer in kleptoplastic sea slugs, Plakobranchus ocellatus.</title>
        <authorList>
            <person name="Maeda T."/>
            <person name="Takahashi S."/>
            <person name="Yoshida T."/>
            <person name="Shimamura S."/>
            <person name="Takaki Y."/>
            <person name="Nagai Y."/>
            <person name="Toyoda A."/>
            <person name="Suzuki Y."/>
            <person name="Arimoto A."/>
            <person name="Ishii H."/>
            <person name="Satoh N."/>
            <person name="Nishiyama T."/>
            <person name="Hasebe M."/>
            <person name="Maruyama T."/>
            <person name="Minagawa J."/>
            <person name="Obokata J."/>
            <person name="Shigenobu S."/>
        </authorList>
    </citation>
    <scope>NUCLEOTIDE SEQUENCE [LARGE SCALE GENOMIC DNA]</scope>
</reference>
<dbReference type="Proteomes" id="UP000735302">
    <property type="component" value="Unassembled WGS sequence"/>
</dbReference>
<organism evidence="1 2">
    <name type="scientific">Plakobranchus ocellatus</name>
    <dbReference type="NCBI Taxonomy" id="259542"/>
    <lineage>
        <taxon>Eukaryota</taxon>
        <taxon>Metazoa</taxon>
        <taxon>Spiralia</taxon>
        <taxon>Lophotrochozoa</taxon>
        <taxon>Mollusca</taxon>
        <taxon>Gastropoda</taxon>
        <taxon>Heterobranchia</taxon>
        <taxon>Euthyneura</taxon>
        <taxon>Panpulmonata</taxon>
        <taxon>Sacoglossa</taxon>
        <taxon>Placobranchoidea</taxon>
        <taxon>Plakobranchidae</taxon>
        <taxon>Plakobranchus</taxon>
    </lineage>
</organism>
<dbReference type="EMBL" id="BLXT01005966">
    <property type="protein sequence ID" value="GFO27847.1"/>
    <property type="molecule type" value="Genomic_DNA"/>
</dbReference>
<evidence type="ECO:0000313" key="2">
    <source>
        <dbReference type="Proteomes" id="UP000735302"/>
    </source>
</evidence>
<proteinExistence type="predicted"/>
<evidence type="ECO:0000313" key="1">
    <source>
        <dbReference type="EMBL" id="GFO27847.1"/>
    </source>
</evidence>
<protein>
    <submittedName>
        <fullName evidence="1">Uncharacterized protein</fullName>
    </submittedName>
</protein>
<dbReference type="AlphaFoldDB" id="A0AAV4C907"/>
<accession>A0AAV4C907</accession>
<gene>
    <name evidence="1" type="ORF">PoB_005435200</name>
</gene>
<keyword evidence="2" id="KW-1185">Reference proteome</keyword>
<comment type="caution">
    <text evidence="1">The sequence shown here is derived from an EMBL/GenBank/DDBJ whole genome shotgun (WGS) entry which is preliminary data.</text>
</comment>
<name>A0AAV4C907_9GAST</name>
<sequence length="143" mass="16651">MQALGRTRDNKSTCKFQGGFADNWSNRKRGSNLQHGEVMRSCESFRPKFLTPWKVVSERLWGSLPPPPPLPLADLRSCSLRPLTDQRPLFPTWHRPDAVLFKSLFEMERSRTVVQQVIHILSWNHLVFANRRGCIVVQQKDKR</sequence>